<dbReference type="PANTHER" id="PTHR14969:SF13">
    <property type="entry name" value="AT30094P"/>
    <property type="match status" value="1"/>
</dbReference>
<keyword evidence="1" id="KW-0812">Transmembrane</keyword>
<feature type="transmembrane region" description="Helical" evidence="1">
    <location>
        <begin position="170"/>
        <end position="195"/>
    </location>
</feature>
<feature type="transmembrane region" description="Helical" evidence="1">
    <location>
        <begin position="132"/>
        <end position="149"/>
    </location>
</feature>
<sequence length="307" mass="32185">METITLTSMFWNGRSLGITEMLQAYREGPIVVFFALTTQLADVWFIFLLGGTLYVAGEEMPRLGIDRRRGLFVLALALTYVALIGVLKNIFVLPRPPGAAEPPEIAWIPSVIEPIFHSTATAYGPGFPSGHALGSTMVWGGLALVLNWGSYRTRLSIAGAVVALVSFSRLALGVHYLVDIVVGAAIGVVVLWVLYRLADNGVDPGRVLLVAVVIGVVGLLLGVTFDSVTAVGGAVGGWLVWRGIADSTPAHPTNRQEVVTGFLVLGVTAAVFGVIYALEPPLVVTFVGAATAAGGAVGAPLLGERIV</sequence>
<keyword evidence="4" id="KW-1185">Reference proteome</keyword>
<dbReference type="SUPFAM" id="SSF48317">
    <property type="entry name" value="Acid phosphatase/Vanadium-dependent haloperoxidase"/>
    <property type="match status" value="1"/>
</dbReference>
<dbReference type="Proteomes" id="UP000830729">
    <property type="component" value="Plasmid unnamed4"/>
</dbReference>
<evidence type="ECO:0000256" key="1">
    <source>
        <dbReference type="SAM" id="Phobius"/>
    </source>
</evidence>
<feature type="transmembrane region" description="Helical" evidence="1">
    <location>
        <begin position="284"/>
        <end position="303"/>
    </location>
</feature>
<feature type="transmembrane region" description="Helical" evidence="1">
    <location>
        <begin position="261"/>
        <end position="278"/>
    </location>
</feature>
<feature type="domain" description="Phosphatidic acid phosphatase type 2/haloperoxidase" evidence="2">
    <location>
        <begin position="69"/>
        <end position="195"/>
    </location>
</feature>
<dbReference type="CDD" id="cd01610">
    <property type="entry name" value="PAP2_like"/>
    <property type="match status" value="1"/>
</dbReference>
<dbReference type="Pfam" id="PF01569">
    <property type="entry name" value="PAP2"/>
    <property type="match status" value="1"/>
</dbReference>
<keyword evidence="3" id="KW-0614">Plasmid</keyword>
<dbReference type="RefSeq" id="WP_248653217.1">
    <property type="nucleotide sequence ID" value="NZ_CP096663.1"/>
</dbReference>
<organism evidence="3 4">
    <name type="scientific">Halorussus limi</name>
    <dbReference type="NCBI Taxonomy" id="2938695"/>
    <lineage>
        <taxon>Archaea</taxon>
        <taxon>Methanobacteriati</taxon>
        <taxon>Methanobacteriota</taxon>
        <taxon>Stenosarchaea group</taxon>
        <taxon>Halobacteria</taxon>
        <taxon>Halobacteriales</taxon>
        <taxon>Haladaptataceae</taxon>
        <taxon>Halorussus</taxon>
    </lineage>
</organism>
<dbReference type="AlphaFoldDB" id="A0A8U0I2B5"/>
<evidence type="ECO:0000259" key="2">
    <source>
        <dbReference type="SMART" id="SM00014"/>
    </source>
</evidence>
<feature type="transmembrane region" description="Helical" evidence="1">
    <location>
        <begin position="207"/>
        <end position="240"/>
    </location>
</feature>
<protein>
    <submittedName>
        <fullName evidence="3">Phosphatase PAP2 family protein</fullName>
    </submittedName>
</protein>
<dbReference type="EMBL" id="CP096663">
    <property type="protein sequence ID" value="UPV77193.1"/>
    <property type="molecule type" value="Genomic_DNA"/>
</dbReference>
<evidence type="ECO:0000313" key="4">
    <source>
        <dbReference type="Proteomes" id="UP000830729"/>
    </source>
</evidence>
<proteinExistence type="predicted"/>
<dbReference type="GeneID" id="73047383"/>
<dbReference type="PANTHER" id="PTHR14969">
    <property type="entry name" value="SPHINGOSINE-1-PHOSPHATE PHOSPHOHYDROLASE"/>
    <property type="match status" value="1"/>
</dbReference>
<feature type="transmembrane region" description="Helical" evidence="1">
    <location>
        <begin position="69"/>
        <end position="87"/>
    </location>
</feature>
<keyword evidence="1" id="KW-1133">Transmembrane helix</keyword>
<name>A0A8U0I2B5_9EURY</name>
<gene>
    <name evidence="3" type="ORF">M0R89_22745</name>
</gene>
<reference evidence="3 4" key="1">
    <citation type="submission" date="2022-04" db="EMBL/GenBank/DDBJ databases">
        <title>Diverse halophilic archaea isolated from saline environments.</title>
        <authorList>
            <person name="Cui H.-L."/>
        </authorList>
    </citation>
    <scope>NUCLEOTIDE SEQUENCE [LARGE SCALE GENOMIC DNA]</scope>
    <source>
        <strain evidence="3 4">XZYJT49</strain>
        <plasmid evidence="3 4">unnamed4</plasmid>
    </source>
</reference>
<evidence type="ECO:0000313" key="3">
    <source>
        <dbReference type="EMBL" id="UPV77193.1"/>
    </source>
</evidence>
<dbReference type="KEGG" id="halx:M0R89_22745"/>
<accession>A0A8U0I2B5</accession>
<dbReference type="InterPro" id="IPR000326">
    <property type="entry name" value="PAP2/HPO"/>
</dbReference>
<dbReference type="InterPro" id="IPR036938">
    <property type="entry name" value="PAP2/HPO_sf"/>
</dbReference>
<geneLocation type="plasmid" evidence="3 4">
    <name>unnamed4</name>
</geneLocation>
<keyword evidence="1" id="KW-0472">Membrane</keyword>
<dbReference type="SMART" id="SM00014">
    <property type="entry name" value="acidPPc"/>
    <property type="match status" value="1"/>
</dbReference>
<feature type="transmembrane region" description="Helical" evidence="1">
    <location>
        <begin position="30"/>
        <end position="57"/>
    </location>
</feature>
<dbReference type="Gene3D" id="1.20.144.10">
    <property type="entry name" value="Phosphatidic acid phosphatase type 2/haloperoxidase"/>
    <property type="match status" value="1"/>
</dbReference>